<organism evidence="1 2">
    <name type="scientific">Rhizobium herbae</name>
    <dbReference type="NCBI Taxonomy" id="508661"/>
    <lineage>
        <taxon>Bacteria</taxon>
        <taxon>Pseudomonadati</taxon>
        <taxon>Pseudomonadota</taxon>
        <taxon>Alphaproteobacteria</taxon>
        <taxon>Hyphomicrobiales</taxon>
        <taxon>Rhizobiaceae</taxon>
        <taxon>Rhizobium/Agrobacterium group</taxon>
        <taxon>Rhizobium</taxon>
    </lineage>
</organism>
<sequence>MSLPGAVESAHFGKRDFRVGNRIFMSLPEAGRAVVKFTPDQQRLFLETEPGVCAAVPGGWGLKGWTSVYFADADEDIIDHVMETAWRNVAPKPLTNAAKTSAA</sequence>
<keyword evidence="2" id="KW-1185">Reference proteome</keyword>
<protein>
    <submittedName>
        <fullName evidence="1">Uncharacterized protein YbdZ (MbtH family)</fullName>
    </submittedName>
</protein>
<dbReference type="SUPFAM" id="SSF142906">
    <property type="entry name" value="YjbR-like"/>
    <property type="match status" value="1"/>
</dbReference>
<evidence type="ECO:0000313" key="1">
    <source>
        <dbReference type="EMBL" id="MBP1859769.1"/>
    </source>
</evidence>
<dbReference type="InterPro" id="IPR038056">
    <property type="entry name" value="YjbR-like_sf"/>
</dbReference>
<accession>A0ABS4EP99</accession>
<dbReference type="Proteomes" id="UP000823786">
    <property type="component" value="Unassembled WGS sequence"/>
</dbReference>
<reference evidence="1 2" key="1">
    <citation type="submission" date="2021-03" db="EMBL/GenBank/DDBJ databases">
        <title>Genomic Encyclopedia of Type Strains, Phase IV (KMG-IV): sequencing the most valuable type-strain genomes for metagenomic binning, comparative biology and taxonomic classification.</title>
        <authorList>
            <person name="Goeker M."/>
        </authorList>
    </citation>
    <scope>NUCLEOTIDE SEQUENCE [LARGE SCALE GENOMIC DNA]</scope>
    <source>
        <strain evidence="1 2">DSM 26427</strain>
    </source>
</reference>
<comment type="caution">
    <text evidence="1">The sequence shown here is derived from an EMBL/GenBank/DDBJ whole genome shotgun (WGS) entry which is preliminary data.</text>
</comment>
<gene>
    <name evidence="1" type="ORF">J2Z75_003286</name>
</gene>
<dbReference type="Pfam" id="PF04237">
    <property type="entry name" value="YjbR"/>
    <property type="match status" value="1"/>
</dbReference>
<evidence type="ECO:0000313" key="2">
    <source>
        <dbReference type="Proteomes" id="UP000823786"/>
    </source>
</evidence>
<name>A0ABS4EP99_9HYPH</name>
<proteinExistence type="predicted"/>
<dbReference type="InterPro" id="IPR058532">
    <property type="entry name" value="YjbR/MT2646/Rv2570-like"/>
</dbReference>
<dbReference type="EMBL" id="JAGGJV010000005">
    <property type="protein sequence ID" value="MBP1859769.1"/>
    <property type="molecule type" value="Genomic_DNA"/>
</dbReference>
<dbReference type="Gene3D" id="3.90.1150.30">
    <property type="match status" value="1"/>
</dbReference>